<organism evidence="7">
    <name type="scientific">marine metagenome</name>
    <dbReference type="NCBI Taxonomy" id="408172"/>
    <lineage>
        <taxon>unclassified sequences</taxon>
        <taxon>metagenomes</taxon>
        <taxon>ecological metagenomes</taxon>
    </lineage>
</organism>
<evidence type="ECO:0000256" key="1">
    <source>
        <dbReference type="ARBA" id="ARBA00022490"/>
    </source>
</evidence>
<dbReference type="Gene3D" id="3.30.950.10">
    <property type="entry name" value="Methyltransferase, Cobalt-precorrin-4 Transmethylase, Domain 2"/>
    <property type="match status" value="1"/>
</dbReference>
<dbReference type="InterPro" id="IPR018063">
    <property type="entry name" value="SAM_MeTrfase_RsmI_CS"/>
</dbReference>
<dbReference type="InterPro" id="IPR000878">
    <property type="entry name" value="4pyrrol_Mease"/>
</dbReference>
<dbReference type="GO" id="GO:0008168">
    <property type="term" value="F:methyltransferase activity"/>
    <property type="evidence" value="ECO:0007669"/>
    <property type="project" value="UniProtKB-KW"/>
</dbReference>
<name>A0A382C9B0_9ZZZZ</name>
<dbReference type="PROSITE" id="PS01296">
    <property type="entry name" value="RSMI"/>
    <property type="match status" value="1"/>
</dbReference>
<dbReference type="Pfam" id="PF00590">
    <property type="entry name" value="TP_methylase"/>
    <property type="match status" value="1"/>
</dbReference>
<dbReference type="InterPro" id="IPR035996">
    <property type="entry name" value="4pyrrol_Methylase_sf"/>
</dbReference>
<keyword evidence="1" id="KW-0963">Cytoplasm</keyword>
<evidence type="ECO:0000259" key="6">
    <source>
        <dbReference type="Pfam" id="PF00590"/>
    </source>
</evidence>
<dbReference type="InterPro" id="IPR008189">
    <property type="entry name" value="rRNA_ssu_MeTfrase_I"/>
</dbReference>
<keyword evidence="5" id="KW-0949">S-adenosyl-L-methionine</keyword>
<gene>
    <name evidence="7" type="ORF">METZ01_LOCUS175504</name>
</gene>
<keyword evidence="3" id="KW-0489">Methyltransferase</keyword>
<dbReference type="EMBL" id="UINC01033407">
    <property type="protein sequence ID" value="SVB22650.1"/>
    <property type="molecule type" value="Genomic_DNA"/>
</dbReference>
<evidence type="ECO:0000256" key="5">
    <source>
        <dbReference type="ARBA" id="ARBA00022691"/>
    </source>
</evidence>
<dbReference type="AlphaFoldDB" id="A0A382C9B0"/>
<dbReference type="GO" id="GO:0006364">
    <property type="term" value="P:rRNA processing"/>
    <property type="evidence" value="ECO:0007669"/>
    <property type="project" value="UniProtKB-KW"/>
</dbReference>
<dbReference type="PIRSF" id="PIRSF005917">
    <property type="entry name" value="MTase_YraL"/>
    <property type="match status" value="1"/>
</dbReference>
<dbReference type="PANTHER" id="PTHR46111">
    <property type="entry name" value="RIBOSOMAL RNA SMALL SUBUNIT METHYLTRANSFERASE I"/>
    <property type="match status" value="1"/>
</dbReference>
<evidence type="ECO:0000256" key="3">
    <source>
        <dbReference type="ARBA" id="ARBA00022603"/>
    </source>
</evidence>
<evidence type="ECO:0000313" key="7">
    <source>
        <dbReference type="EMBL" id="SVB22650.1"/>
    </source>
</evidence>
<dbReference type="SUPFAM" id="SSF53790">
    <property type="entry name" value="Tetrapyrrole methylase"/>
    <property type="match status" value="1"/>
</dbReference>
<dbReference type="CDD" id="cd11648">
    <property type="entry name" value="RsmI"/>
    <property type="match status" value="1"/>
</dbReference>
<dbReference type="InterPro" id="IPR014777">
    <property type="entry name" value="4pyrrole_Mease_sub1"/>
</dbReference>
<keyword evidence="4" id="KW-0808">Transferase</keyword>
<dbReference type="Gene3D" id="3.40.1010.10">
    <property type="entry name" value="Cobalt-precorrin-4 Transmethylase, Domain 1"/>
    <property type="match status" value="1"/>
</dbReference>
<dbReference type="InterPro" id="IPR014776">
    <property type="entry name" value="4pyrrole_Mease_sub2"/>
</dbReference>
<keyword evidence="2" id="KW-0698">rRNA processing</keyword>
<evidence type="ECO:0000256" key="4">
    <source>
        <dbReference type="ARBA" id="ARBA00022679"/>
    </source>
</evidence>
<feature type="domain" description="Tetrapyrrole methylase" evidence="6">
    <location>
        <begin position="1"/>
        <end position="201"/>
    </location>
</feature>
<sequence>MLYLICTPIGNLNDFSIRSINTLKEVDRIYAEDTRITAKLLKHFNISKNIIPFHEHNELNKIREITDRLIRKESIAIMSDAGAPLISDPGFPLIRRCIELDLEFTSLPGPSSIINALMLSGIPVNQFSFYGFLPKQISAREKIAKKLINSNEACVFFESAKRLSKTIEIFSNILQPITQISICREMTKRHESIYRGTIRDIKGLIENSEITLLGEFVLVVYSQRTKKNNSLLDKNLYKHFLDYLSPTDASRLIAKITDYPKQDIYKELIKISKSS</sequence>
<evidence type="ECO:0000256" key="2">
    <source>
        <dbReference type="ARBA" id="ARBA00022552"/>
    </source>
</evidence>
<dbReference type="HAMAP" id="MF_01877">
    <property type="entry name" value="16SrRNA_methyltr_I"/>
    <property type="match status" value="1"/>
</dbReference>
<dbReference type="NCBIfam" id="TIGR00096">
    <property type="entry name" value="16S rRNA (cytidine(1402)-2'-O)-methyltransferase"/>
    <property type="match status" value="1"/>
</dbReference>
<dbReference type="GO" id="GO:0032259">
    <property type="term" value="P:methylation"/>
    <property type="evidence" value="ECO:0007669"/>
    <property type="project" value="UniProtKB-KW"/>
</dbReference>
<reference evidence="7" key="1">
    <citation type="submission" date="2018-05" db="EMBL/GenBank/DDBJ databases">
        <authorList>
            <person name="Lanie J.A."/>
            <person name="Ng W.-L."/>
            <person name="Kazmierczak K.M."/>
            <person name="Andrzejewski T.M."/>
            <person name="Davidsen T.M."/>
            <person name="Wayne K.J."/>
            <person name="Tettelin H."/>
            <person name="Glass J.I."/>
            <person name="Rusch D."/>
            <person name="Podicherti R."/>
            <person name="Tsui H.-C.T."/>
            <person name="Winkler M.E."/>
        </authorList>
    </citation>
    <scope>NUCLEOTIDE SEQUENCE</scope>
</reference>
<dbReference type="PANTHER" id="PTHR46111:SF1">
    <property type="entry name" value="RIBOSOMAL RNA SMALL SUBUNIT METHYLTRANSFERASE I"/>
    <property type="match status" value="1"/>
</dbReference>
<accession>A0A382C9B0</accession>
<proteinExistence type="inferred from homology"/>
<protein>
    <recommendedName>
        <fullName evidence="6">Tetrapyrrole methylase domain-containing protein</fullName>
    </recommendedName>
</protein>